<comment type="similarity">
    <text evidence="5">Belongs to the PINc/VapC protein family.</text>
</comment>
<evidence type="ECO:0000256" key="5">
    <source>
        <dbReference type="HAMAP-Rule" id="MF_00265"/>
    </source>
</evidence>
<dbReference type="EMBL" id="FZMP01000130">
    <property type="protein sequence ID" value="SNQ60971.1"/>
    <property type="molecule type" value="Genomic_DNA"/>
</dbReference>
<keyword evidence="4 5" id="KW-0378">Hydrolase</keyword>
<organism evidence="7 8">
    <name type="scientific">Candidatus Methanoperedens nitratireducens</name>
    <dbReference type="NCBI Taxonomy" id="1392998"/>
    <lineage>
        <taxon>Archaea</taxon>
        <taxon>Methanobacteriati</taxon>
        <taxon>Methanobacteriota</taxon>
        <taxon>Stenosarchaea group</taxon>
        <taxon>Methanomicrobia</taxon>
        <taxon>Methanosarcinales</taxon>
        <taxon>ANME-2 cluster</taxon>
        <taxon>Candidatus Methanoperedentaceae</taxon>
        <taxon>Candidatus Methanoperedens</taxon>
    </lineage>
</organism>
<dbReference type="PANTHER" id="PTHR42188">
    <property type="entry name" value="23S RRNA-SPECIFIC ENDONUCLEASE VAPC20"/>
    <property type="match status" value="1"/>
</dbReference>
<dbReference type="GO" id="GO:0090729">
    <property type="term" value="F:toxin activity"/>
    <property type="evidence" value="ECO:0007669"/>
    <property type="project" value="UniProtKB-KW"/>
</dbReference>
<dbReference type="OrthoDB" id="41298at2157"/>
<comment type="function">
    <text evidence="5">Toxic component of a toxin-antitoxin (TA) system. An RNase.</text>
</comment>
<keyword evidence="8" id="KW-1185">Reference proteome</keyword>
<keyword evidence="3 5" id="KW-0479">Metal-binding</keyword>
<keyword evidence="2 5" id="KW-0540">Nuclease</keyword>
<protein>
    <recommendedName>
        <fullName evidence="5">Ribonuclease VapC</fullName>
        <shortName evidence="5">RNase VapC</shortName>
        <ecNumber evidence="5">3.1.-.-</ecNumber>
    </recommendedName>
    <alternativeName>
        <fullName evidence="5">Putative toxin VapC</fullName>
    </alternativeName>
</protein>
<keyword evidence="5" id="KW-0800">Toxin</keyword>
<evidence type="ECO:0000313" key="7">
    <source>
        <dbReference type="EMBL" id="SNQ60971.1"/>
    </source>
</evidence>
<gene>
    <name evidence="5" type="primary">vapC</name>
    <name evidence="7" type="ORF">MNV_2150005</name>
</gene>
<dbReference type="Proteomes" id="UP000218615">
    <property type="component" value="Unassembled WGS sequence"/>
</dbReference>
<keyword evidence="1 5" id="KW-1277">Toxin-antitoxin system</keyword>
<dbReference type="GO" id="GO:0016787">
    <property type="term" value="F:hydrolase activity"/>
    <property type="evidence" value="ECO:0007669"/>
    <property type="project" value="UniProtKB-KW"/>
</dbReference>
<evidence type="ECO:0000256" key="1">
    <source>
        <dbReference type="ARBA" id="ARBA00022649"/>
    </source>
</evidence>
<dbReference type="PANTHER" id="PTHR42188:SF1">
    <property type="entry name" value="23S RRNA-SPECIFIC ENDONUCLEASE VAPC20"/>
    <property type="match status" value="1"/>
</dbReference>
<dbReference type="InterPro" id="IPR002716">
    <property type="entry name" value="PIN_dom"/>
</dbReference>
<dbReference type="InterPro" id="IPR029060">
    <property type="entry name" value="PIN-like_dom_sf"/>
</dbReference>
<dbReference type="Pfam" id="PF01850">
    <property type="entry name" value="PIN"/>
    <property type="match status" value="1"/>
</dbReference>
<reference evidence="8" key="1">
    <citation type="submission" date="2017-06" db="EMBL/GenBank/DDBJ databases">
        <authorList>
            <person name="Cremers G."/>
        </authorList>
    </citation>
    <scope>NUCLEOTIDE SEQUENCE [LARGE SCALE GENOMIC DNA]</scope>
</reference>
<comment type="cofactor">
    <cofactor evidence="5">
        <name>Mg(2+)</name>
        <dbReference type="ChEBI" id="CHEBI:18420"/>
    </cofactor>
</comment>
<sequence length="135" mass="15155">MIFLDSSAIIAYKNADDINHKKASDIFQKLNAGDYGVGVISEFVLSEVATVLALRKSMETAKEVGNILLEAREIEIMKASEVFERSWEIFSEQENTGLSFVDASNLACMEIRKIRKIATFDKDFIKIKSVEVVND</sequence>
<dbReference type="GO" id="GO:0000287">
    <property type="term" value="F:magnesium ion binding"/>
    <property type="evidence" value="ECO:0007669"/>
    <property type="project" value="UniProtKB-UniRule"/>
</dbReference>
<proteinExistence type="inferred from homology"/>
<dbReference type="HAMAP" id="MF_00265">
    <property type="entry name" value="VapC_Nob1"/>
    <property type="match status" value="1"/>
</dbReference>
<feature type="binding site" evidence="5">
    <location>
        <position position="102"/>
    </location>
    <ligand>
        <name>Mg(2+)</name>
        <dbReference type="ChEBI" id="CHEBI:18420"/>
    </ligand>
</feature>
<feature type="domain" description="PIN" evidence="6">
    <location>
        <begin position="2"/>
        <end position="128"/>
    </location>
</feature>
<evidence type="ECO:0000256" key="4">
    <source>
        <dbReference type="ARBA" id="ARBA00022801"/>
    </source>
</evidence>
<dbReference type="GO" id="GO:0016075">
    <property type="term" value="P:rRNA catabolic process"/>
    <property type="evidence" value="ECO:0007669"/>
    <property type="project" value="TreeGrafter"/>
</dbReference>
<keyword evidence="5" id="KW-0460">Magnesium</keyword>
<dbReference type="AlphaFoldDB" id="A0A284VNX0"/>
<name>A0A284VNX0_9EURY</name>
<evidence type="ECO:0000313" key="8">
    <source>
        <dbReference type="Proteomes" id="UP000218615"/>
    </source>
</evidence>
<dbReference type="SUPFAM" id="SSF88723">
    <property type="entry name" value="PIN domain-like"/>
    <property type="match status" value="1"/>
</dbReference>
<accession>A0A284VNX0</accession>
<evidence type="ECO:0000256" key="2">
    <source>
        <dbReference type="ARBA" id="ARBA00022722"/>
    </source>
</evidence>
<dbReference type="GO" id="GO:0004521">
    <property type="term" value="F:RNA endonuclease activity"/>
    <property type="evidence" value="ECO:0007669"/>
    <property type="project" value="InterPro"/>
</dbReference>
<dbReference type="InterPro" id="IPR039018">
    <property type="entry name" value="VapC20-like"/>
</dbReference>
<dbReference type="InterPro" id="IPR022907">
    <property type="entry name" value="VapC_family"/>
</dbReference>
<feature type="binding site" evidence="5">
    <location>
        <position position="5"/>
    </location>
    <ligand>
        <name>Mg(2+)</name>
        <dbReference type="ChEBI" id="CHEBI:18420"/>
    </ligand>
</feature>
<evidence type="ECO:0000256" key="3">
    <source>
        <dbReference type="ARBA" id="ARBA00022723"/>
    </source>
</evidence>
<evidence type="ECO:0000259" key="6">
    <source>
        <dbReference type="Pfam" id="PF01850"/>
    </source>
</evidence>
<dbReference type="RefSeq" id="WP_179293913.1">
    <property type="nucleotide sequence ID" value="NZ_FZMP01000130.1"/>
</dbReference>
<dbReference type="Gene3D" id="3.40.50.1010">
    <property type="entry name" value="5'-nuclease"/>
    <property type="match status" value="1"/>
</dbReference>
<dbReference type="EC" id="3.1.-.-" evidence="5"/>